<dbReference type="KEGG" id="mphy:MCBMB27_05292"/>
<name>A0AAE8HTU1_9HYPH</name>
<dbReference type="AlphaFoldDB" id="A0AAE8HTU1"/>
<feature type="chain" id="PRO_5042105953" evidence="1">
    <location>
        <begin position="20"/>
        <end position="139"/>
    </location>
</feature>
<reference evidence="3 5" key="2">
    <citation type="submission" date="2016-10" db="EMBL/GenBank/DDBJ databases">
        <authorList>
            <person name="Varghese N."/>
            <person name="Submissions S."/>
        </authorList>
    </citation>
    <scope>NUCLEOTIDE SEQUENCE [LARGE SCALE GENOMIC DNA]</scope>
    <source>
        <strain evidence="3 5">CBMB27</strain>
    </source>
</reference>
<sequence>MQSAFAAVLLISLTVSAGAAPATELWSATSRTATAITGDIALSPTKLVAAGKIFPLAVAADVEAFGTSGGPKPARIMRVTREVNPVLLRGNTLCSPAARWIALYRSDGGKGLTLAVFSGQMQPQGEDDPSLCATYYYTR</sequence>
<dbReference type="Proteomes" id="UP000199140">
    <property type="component" value="Unassembled WGS sequence"/>
</dbReference>
<dbReference type="EMBL" id="CP015367">
    <property type="protein sequence ID" value="APT34583.1"/>
    <property type="molecule type" value="Genomic_DNA"/>
</dbReference>
<evidence type="ECO:0000313" key="2">
    <source>
        <dbReference type="EMBL" id="APT34583.1"/>
    </source>
</evidence>
<evidence type="ECO:0000313" key="5">
    <source>
        <dbReference type="Proteomes" id="UP000199140"/>
    </source>
</evidence>
<dbReference type="Proteomes" id="UP000185487">
    <property type="component" value="Chromosome"/>
</dbReference>
<evidence type="ECO:0000256" key="1">
    <source>
        <dbReference type="SAM" id="SignalP"/>
    </source>
</evidence>
<dbReference type="RefSeq" id="WP_075381613.1">
    <property type="nucleotide sequence ID" value="NZ_CP015367.1"/>
</dbReference>
<gene>
    <name evidence="2" type="ORF">MCBMB27_05292</name>
    <name evidence="3" type="ORF">SAMN05192567_1165</name>
</gene>
<keyword evidence="1" id="KW-0732">Signal</keyword>
<reference evidence="2 4" key="1">
    <citation type="submission" date="2016-04" db="EMBL/GenBank/DDBJ databases">
        <title>Complete genome sequencing and analysis of CBMB27, Methylobacterium phyllosphaerae isolated from leaf tissues of rice (Oryza sativa L.).</title>
        <authorList>
            <person name="Lee Y."/>
            <person name="Hwangbo K."/>
            <person name="Chung H."/>
            <person name="Yoo J."/>
            <person name="Kim K.Y."/>
            <person name="Sa T.M."/>
            <person name="Um Y."/>
            <person name="Madhaiyan M."/>
        </authorList>
    </citation>
    <scope>NUCLEOTIDE SEQUENCE [LARGE SCALE GENOMIC DNA]</scope>
    <source>
        <strain evidence="2 4">CBMB27</strain>
    </source>
</reference>
<keyword evidence="4" id="KW-1185">Reference proteome</keyword>
<proteinExistence type="predicted"/>
<organism evidence="3 5">
    <name type="scientific">Methylobacterium phyllosphaerae</name>
    <dbReference type="NCBI Taxonomy" id="418223"/>
    <lineage>
        <taxon>Bacteria</taxon>
        <taxon>Pseudomonadati</taxon>
        <taxon>Pseudomonadota</taxon>
        <taxon>Alphaproteobacteria</taxon>
        <taxon>Hyphomicrobiales</taxon>
        <taxon>Methylobacteriaceae</taxon>
        <taxon>Methylobacterium</taxon>
    </lineage>
</organism>
<accession>A0AAE8HTU1</accession>
<feature type="signal peptide" evidence="1">
    <location>
        <begin position="1"/>
        <end position="19"/>
    </location>
</feature>
<evidence type="ECO:0000313" key="3">
    <source>
        <dbReference type="EMBL" id="SFH18736.1"/>
    </source>
</evidence>
<dbReference type="EMBL" id="FOPK01000016">
    <property type="protein sequence ID" value="SFH18736.1"/>
    <property type="molecule type" value="Genomic_DNA"/>
</dbReference>
<evidence type="ECO:0000313" key="4">
    <source>
        <dbReference type="Proteomes" id="UP000185487"/>
    </source>
</evidence>
<protein>
    <submittedName>
        <fullName evidence="3">Uncharacterized protein</fullName>
    </submittedName>
</protein>